<reference evidence="6 7" key="1">
    <citation type="journal article" date="2019" name="Commun. Biol.">
        <title>The bagworm genome reveals a unique fibroin gene that provides high tensile strength.</title>
        <authorList>
            <person name="Kono N."/>
            <person name="Nakamura H."/>
            <person name="Ohtoshi R."/>
            <person name="Tomita M."/>
            <person name="Numata K."/>
            <person name="Arakawa K."/>
        </authorList>
    </citation>
    <scope>NUCLEOTIDE SEQUENCE [LARGE SCALE GENOMIC DNA]</scope>
</reference>
<accession>A0A4C1T3T8</accession>
<feature type="transmembrane region" description="Helical" evidence="5">
    <location>
        <begin position="297"/>
        <end position="319"/>
    </location>
</feature>
<dbReference type="InterPro" id="IPR011701">
    <property type="entry name" value="MFS"/>
</dbReference>
<evidence type="ECO:0000256" key="5">
    <source>
        <dbReference type="SAM" id="Phobius"/>
    </source>
</evidence>
<gene>
    <name evidence="6" type="ORF">EVAR_78084_1</name>
</gene>
<dbReference type="GO" id="GO:0016020">
    <property type="term" value="C:membrane"/>
    <property type="evidence" value="ECO:0007669"/>
    <property type="project" value="UniProtKB-SubCell"/>
</dbReference>
<dbReference type="EMBL" id="BGZK01000028">
    <property type="protein sequence ID" value="GBP07931.1"/>
    <property type="molecule type" value="Genomic_DNA"/>
</dbReference>
<feature type="transmembrane region" description="Helical" evidence="5">
    <location>
        <begin position="263"/>
        <end position="285"/>
    </location>
</feature>
<evidence type="ECO:0000256" key="3">
    <source>
        <dbReference type="ARBA" id="ARBA00022989"/>
    </source>
</evidence>
<sequence>METEYKESPYQKLRRSYRLTMEVPLLLGGITTNILLYTACINTLNYTEHECELLLASGPKSNETMVIENEAQQQVSIITMIHSLSGAIVPAVLSLFLGAWSDKYGRKPLVAWPLLGISVSSYLMIVFAAIKSINPWWYLITAIPFSLTGGFCALITGALSYMADITTEKERTFRISLLEAGLLTGTIFGTLGSPYLLDLIGGVPSLVIVAVGYTFGYVFTVLWIPESIQVTEKGSLSSLFDVSLVKDMVKSCIKKRPNKGRRIFILLTVCCTFSVPYTSGLDYLYTRNKLQWSLETFSIFMVVTTLLSVVGLIVGVGVLQKKLKINDLWLTMLSHASSIVDFIIKAFATVTWHMYFGTSISLFRALSQPILRSMLSKLMPIEDMAKIFSLLSISNVAVPMVAAVIFNPLYYATLNDFPGAIYMVCAGMYVFMIVLLCFARHYMQKYPYEPEKVAKYGTNSC</sequence>
<comment type="caution">
    <text evidence="6">The sequence shown here is derived from an EMBL/GenBank/DDBJ whole genome shotgun (WGS) entry which is preliminary data.</text>
</comment>
<evidence type="ECO:0000313" key="7">
    <source>
        <dbReference type="Proteomes" id="UP000299102"/>
    </source>
</evidence>
<evidence type="ECO:0000256" key="4">
    <source>
        <dbReference type="ARBA" id="ARBA00023136"/>
    </source>
</evidence>
<organism evidence="6 7">
    <name type="scientific">Eumeta variegata</name>
    <name type="common">Bagworm moth</name>
    <name type="synonym">Eumeta japonica</name>
    <dbReference type="NCBI Taxonomy" id="151549"/>
    <lineage>
        <taxon>Eukaryota</taxon>
        <taxon>Metazoa</taxon>
        <taxon>Ecdysozoa</taxon>
        <taxon>Arthropoda</taxon>
        <taxon>Hexapoda</taxon>
        <taxon>Insecta</taxon>
        <taxon>Pterygota</taxon>
        <taxon>Neoptera</taxon>
        <taxon>Endopterygota</taxon>
        <taxon>Lepidoptera</taxon>
        <taxon>Glossata</taxon>
        <taxon>Ditrysia</taxon>
        <taxon>Tineoidea</taxon>
        <taxon>Psychidae</taxon>
        <taxon>Oiketicinae</taxon>
        <taxon>Eumeta</taxon>
    </lineage>
</organism>
<evidence type="ECO:0008006" key="8">
    <source>
        <dbReference type="Google" id="ProtNLM"/>
    </source>
</evidence>
<evidence type="ECO:0000256" key="1">
    <source>
        <dbReference type="ARBA" id="ARBA00004141"/>
    </source>
</evidence>
<feature type="transmembrane region" description="Helical" evidence="5">
    <location>
        <begin position="387"/>
        <end position="407"/>
    </location>
</feature>
<feature type="transmembrane region" description="Helical" evidence="5">
    <location>
        <begin position="21"/>
        <end position="44"/>
    </location>
</feature>
<keyword evidence="7" id="KW-1185">Reference proteome</keyword>
<dbReference type="OrthoDB" id="430300at2759"/>
<dbReference type="PANTHER" id="PTHR23507">
    <property type="entry name" value="ZGC:174356"/>
    <property type="match status" value="1"/>
</dbReference>
<dbReference type="GO" id="GO:0022857">
    <property type="term" value="F:transmembrane transporter activity"/>
    <property type="evidence" value="ECO:0007669"/>
    <property type="project" value="InterPro"/>
</dbReference>
<proteinExistence type="predicted"/>
<dbReference type="PANTHER" id="PTHR23507:SF39">
    <property type="entry name" value="GH23453P-RELATED"/>
    <property type="match status" value="1"/>
</dbReference>
<feature type="transmembrane region" description="Helical" evidence="5">
    <location>
        <begin position="175"/>
        <end position="197"/>
    </location>
</feature>
<feature type="transmembrane region" description="Helical" evidence="5">
    <location>
        <begin position="203"/>
        <end position="224"/>
    </location>
</feature>
<dbReference type="AlphaFoldDB" id="A0A4C1T3T8"/>
<dbReference type="SUPFAM" id="SSF103473">
    <property type="entry name" value="MFS general substrate transporter"/>
    <property type="match status" value="1"/>
</dbReference>
<name>A0A4C1T3T8_EUMVA</name>
<dbReference type="Gene3D" id="1.20.1250.20">
    <property type="entry name" value="MFS general substrate transporter like domains"/>
    <property type="match status" value="1"/>
</dbReference>
<evidence type="ECO:0000256" key="2">
    <source>
        <dbReference type="ARBA" id="ARBA00022692"/>
    </source>
</evidence>
<protein>
    <recommendedName>
        <fullName evidence="8">Proton-coupled folate transporter</fullName>
    </recommendedName>
</protein>
<dbReference type="InterPro" id="IPR036259">
    <property type="entry name" value="MFS_trans_sf"/>
</dbReference>
<dbReference type="Pfam" id="PF07690">
    <property type="entry name" value="MFS_1"/>
    <property type="match status" value="1"/>
</dbReference>
<feature type="transmembrane region" description="Helical" evidence="5">
    <location>
        <begin position="136"/>
        <end position="163"/>
    </location>
</feature>
<feature type="transmembrane region" description="Helical" evidence="5">
    <location>
        <begin position="75"/>
        <end position="97"/>
    </location>
</feature>
<keyword evidence="4 5" id="KW-0472">Membrane</keyword>
<keyword evidence="3 5" id="KW-1133">Transmembrane helix</keyword>
<comment type="subcellular location">
    <subcellularLocation>
        <location evidence="1">Membrane</location>
        <topology evidence="1">Multi-pass membrane protein</topology>
    </subcellularLocation>
</comment>
<feature type="transmembrane region" description="Helical" evidence="5">
    <location>
        <begin position="419"/>
        <end position="439"/>
    </location>
</feature>
<keyword evidence="2 5" id="KW-0812">Transmembrane</keyword>
<evidence type="ECO:0000313" key="6">
    <source>
        <dbReference type="EMBL" id="GBP07931.1"/>
    </source>
</evidence>
<feature type="transmembrane region" description="Helical" evidence="5">
    <location>
        <begin position="109"/>
        <end position="130"/>
    </location>
</feature>
<dbReference type="Proteomes" id="UP000299102">
    <property type="component" value="Unassembled WGS sequence"/>
</dbReference>